<dbReference type="GO" id="GO:0140273">
    <property type="term" value="P:repair of mitotic kinetochore microtubule attachment defect"/>
    <property type="evidence" value="ECO:0007669"/>
    <property type="project" value="EnsemblFungi"/>
</dbReference>
<dbReference type="InterPro" id="IPR034085">
    <property type="entry name" value="TOG"/>
</dbReference>
<keyword evidence="3" id="KW-0206">Cytoskeleton</keyword>
<dbReference type="GO" id="GO:0099070">
    <property type="term" value="C:static microtubule bundle"/>
    <property type="evidence" value="ECO:0007669"/>
    <property type="project" value="UniProtKB-ARBA"/>
</dbReference>
<feature type="compositionally biased region" description="Polar residues" evidence="5">
    <location>
        <begin position="569"/>
        <end position="581"/>
    </location>
</feature>
<dbReference type="GO" id="GO:0000022">
    <property type="term" value="P:mitotic spindle elongation"/>
    <property type="evidence" value="ECO:0007669"/>
    <property type="project" value="UniProtKB-ARBA"/>
</dbReference>
<evidence type="ECO:0000256" key="4">
    <source>
        <dbReference type="SAM" id="Coils"/>
    </source>
</evidence>
<dbReference type="Gene3D" id="1.25.10.10">
    <property type="entry name" value="Leucine-rich Repeat Variant"/>
    <property type="match status" value="2"/>
</dbReference>
<dbReference type="Proteomes" id="UP000190274">
    <property type="component" value="Chromosome G"/>
</dbReference>
<dbReference type="InterPro" id="IPR016024">
    <property type="entry name" value="ARM-type_fold"/>
</dbReference>
<evidence type="ECO:0000256" key="3">
    <source>
        <dbReference type="ARBA" id="ARBA00023212"/>
    </source>
</evidence>
<dbReference type="GO" id="GO:0005881">
    <property type="term" value="C:cytoplasmic microtubule"/>
    <property type="evidence" value="ECO:0007669"/>
    <property type="project" value="UniProtKB-ARBA"/>
</dbReference>
<dbReference type="GO" id="GO:0030951">
    <property type="term" value="P:establishment or maintenance of microtubule cytoskeleton polarity"/>
    <property type="evidence" value="ECO:0007669"/>
    <property type="project" value="InterPro"/>
</dbReference>
<feature type="domain" description="TOG" evidence="6">
    <location>
        <begin position="309"/>
        <end position="554"/>
    </location>
</feature>
<feature type="compositionally biased region" description="Polar residues" evidence="5">
    <location>
        <begin position="636"/>
        <end position="646"/>
    </location>
</feature>
<dbReference type="InterPro" id="IPR048492">
    <property type="entry name" value="Stu2_CTS"/>
</dbReference>
<organism evidence="7 8">
    <name type="scientific">Lachancea dasiensis</name>
    <dbReference type="NCBI Taxonomy" id="1072105"/>
    <lineage>
        <taxon>Eukaryota</taxon>
        <taxon>Fungi</taxon>
        <taxon>Dikarya</taxon>
        <taxon>Ascomycota</taxon>
        <taxon>Saccharomycotina</taxon>
        <taxon>Saccharomycetes</taxon>
        <taxon>Saccharomycetales</taxon>
        <taxon>Saccharomycetaceae</taxon>
        <taxon>Lachancea</taxon>
    </lineage>
</organism>
<dbReference type="OrthoDB" id="205662at2759"/>
<protein>
    <submittedName>
        <fullName evidence="7">LADA_0G00672g1_1</fullName>
    </submittedName>
</protein>
<dbReference type="GO" id="GO:0061863">
    <property type="term" value="F:microtubule plus end polymerase"/>
    <property type="evidence" value="ECO:0007669"/>
    <property type="project" value="EnsemblFungi"/>
</dbReference>
<evidence type="ECO:0000256" key="1">
    <source>
        <dbReference type="ARBA" id="ARBA00004317"/>
    </source>
</evidence>
<evidence type="ECO:0000256" key="2">
    <source>
        <dbReference type="ARBA" id="ARBA00022490"/>
    </source>
</evidence>
<name>A0A1G4JQA0_9SACH</name>
<feature type="domain" description="TOG" evidence="6">
    <location>
        <begin position="3"/>
        <end position="247"/>
    </location>
</feature>
<dbReference type="GO" id="GO:0000776">
    <property type="term" value="C:kinetochore"/>
    <property type="evidence" value="ECO:0007669"/>
    <property type="project" value="EnsemblFungi"/>
</dbReference>
<gene>
    <name evidence="7" type="ORF">LADA_0G00672G</name>
</gene>
<dbReference type="EMBL" id="LT598457">
    <property type="protein sequence ID" value="SCU92976.1"/>
    <property type="molecule type" value="Genomic_DNA"/>
</dbReference>
<feature type="region of interest" description="Disordered" evidence="5">
    <location>
        <begin position="760"/>
        <end position="831"/>
    </location>
</feature>
<dbReference type="GO" id="GO:1990758">
    <property type="term" value="P:mitotic sister chromatid biorientation"/>
    <property type="evidence" value="ECO:0007669"/>
    <property type="project" value="EnsemblFungi"/>
</dbReference>
<reference evidence="8" key="1">
    <citation type="submission" date="2016-03" db="EMBL/GenBank/DDBJ databases">
        <authorList>
            <person name="Devillers H."/>
        </authorList>
    </citation>
    <scope>NUCLEOTIDE SEQUENCE [LARGE SCALE GENOMIC DNA]</scope>
</reference>
<dbReference type="InterPro" id="IPR045110">
    <property type="entry name" value="XMAP215"/>
</dbReference>
<feature type="coiled-coil region" evidence="4">
    <location>
        <begin position="663"/>
        <end position="753"/>
    </location>
</feature>
<dbReference type="AlphaFoldDB" id="A0A1G4JQA0"/>
<dbReference type="GO" id="GO:1990498">
    <property type="term" value="C:mitotic spindle microtubule"/>
    <property type="evidence" value="ECO:0007669"/>
    <property type="project" value="UniProtKB-ARBA"/>
</dbReference>
<dbReference type="STRING" id="1266660.A0A1G4JQA0"/>
<dbReference type="GO" id="GO:1990571">
    <property type="term" value="P:meiotic centromere clustering"/>
    <property type="evidence" value="ECO:0007669"/>
    <property type="project" value="UniProtKB-ARBA"/>
</dbReference>
<dbReference type="PANTHER" id="PTHR12609">
    <property type="entry name" value="MICROTUBULE ASSOCIATED PROTEIN XMAP215"/>
    <property type="match status" value="1"/>
</dbReference>
<dbReference type="Pfam" id="PF21041">
    <property type="entry name" value="XMAP215_CLASP_TOG"/>
    <property type="match status" value="2"/>
</dbReference>
<comment type="subcellular location">
    <subcellularLocation>
        <location evidence="1">Cytoplasm</location>
        <location evidence="1">Cytoskeleton</location>
        <location evidence="1">Microtubule organizing center</location>
        <location evidence="1">Spindle pole body</location>
    </subcellularLocation>
</comment>
<dbReference type="GO" id="GO:0051010">
    <property type="term" value="F:microtubule plus-end binding"/>
    <property type="evidence" value="ECO:0007669"/>
    <property type="project" value="InterPro"/>
</dbReference>
<accession>A0A1G4JQA0</accession>
<dbReference type="GO" id="GO:0044732">
    <property type="term" value="C:mitotic spindle pole body"/>
    <property type="evidence" value="ECO:0007669"/>
    <property type="project" value="UniProtKB-ARBA"/>
</dbReference>
<keyword evidence="2" id="KW-0963">Cytoplasm</keyword>
<feature type="compositionally biased region" description="Polar residues" evidence="5">
    <location>
        <begin position="589"/>
        <end position="598"/>
    </location>
</feature>
<dbReference type="GO" id="GO:0099606">
    <property type="term" value="P:microtubule plus-end directed mitotic chromosome migration"/>
    <property type="evidence" value="ECO:0007669"/>
    <property type="project" value="EnsemblFungi"/>
</dbReference>
<evidence type="ECO:0000256" key="5">
    <source>
        <dbReference type="SAM" id="MobiDB-lite"/>
    </source>
</evidence>
<dbReference type="Pfam" id="PF21042">
    <property type="entry name" value="Stu2_CTS"/>
    <property type="match status" value="1"/>
</dbReference>
<dbReference type="SMART" id="SM01349">
    <property type="entry name" value="TOG"/>
    <property type="match status" value="2"/>
</dbReference>
<dbReference type="GO" id="GO:0005938">
    <property type="term" value="C:cell cortex"/>
    <property type="evidence" value="ECO:0007669"/>
    <property type="project" value="EnsemblFungi"/>
</dbReference>
<evidence type="ECO:0000313" key="8">
    <source>
        <dbReference type="Proteomes" id="UP000190274"/>
    </source>
</evidence>
<feature type="compositionally biased region" description="Polar residues" evidence="5">
    <location>
        <begin position="760"/>
        <end position="773"/>
    </location>
</feature>
<evidence type="ECO:0000259" key="6">
    <source>
        <dbReference type="SMART" id="SM01349"/>
    </source>
</evidence>
<keyword evidence="4" id="KW-0175">Coiled coil</keyword>
<feature type="region of interest" description="Disordered" evidence="5">
    <location>
        <begin position="555"/>
        <end position="646"/>
    </location>
</feature>
<dbReference type="InterPro" id="IPR011989">
    <property type="entry name" value="ARM-like"/>
</dbReference>
<dbReference type="GO" id="GO:0007020">
    <property type="term" value="P:microtubule nucleation"/>
    <property type="evidence" value="ECO:0007669"/>
    <property type="project" value="EnsemblFungi"/>
</dbReference>
<dbReference type="SUPFAM" id="SSF48371">
    <property type="entry name" value="ARM repeat"/>
    <property type="match status" value="1"/>
</dbReference>
<dbReference type="FunFam" id="1.25.10.10:FF:000019">
    <property type="entry name" value="Cytoskeleton-associated protein 5"/>
    <property type="match status" value="1"/>
</dbReference>
<dbReference type="InterPro" id="IPR048491">
    <property type="entry name" value="XMAP215_CLASP_TOG"/>
</dbReference>
<keyword evidence="8" id="KW-1185">Reference proteome</keyword>
<proteinExistence type="predicted"/>
<sequence length="888" mass="99219">MADSEDGDFTSLPLSERLTHKLWKARMHGYQELNDAFQKASLRSMPRDIAQYWTSVDLFASYIVDSNVVAQEQAIAALLSLLQYLCQLPDTPRSEANRTSWLPLLAEKGLGSSRASTKQKSQECIMILVSLDKSVAPSVELLEPLLTNKLPRLVASCVECLAHIVESFGLQHIANISAFLPVLLEPLPRLCSHADRNVRSQSMNLILQLYKWLGRDLLQELLVDKLKPIQQKDLDKMFQKYSGDIPPSSQARLFQWQKQLALEQELKDLDKDKDGDTLMGAELQLKGMSNESGKAGAQGSFLSNADPFDLLPSTQILDKLPNDFQARITSSKWKDRVEVLDEVYNTVLLPTKKIESKHQDYSDFLKILANVIEKDANVQAVTLAAQCFHQLSTKLRNNFNKNYGTIVLTALLERSKEKKPSVNEAVCDALNDVAKYGGVDTCLEETLRFMCHKTPQVRAESTRFLTRLFKVWKPQSRNMGDELLIKLVPEISKASLKIVNDTQPAIRDSGFECLATLMKLIGEREVSDVVEKLDNLKKKRVYEYFDKVEVSENLQKHSGRGANGAPSKASFNDNKPSGPHSSETHRGRNPTTLESMNSAIPPFNDSPYSLRKPLSTLPSKRGPSSPLKSGHRVESHSNGLPSMKSRLTTRALTTDPAAGSSKSSVALAELEELKKQKQKWLKERQEFFNTITDFQNRSSQLNEENSTLQDQLNSLQSTLHERNLELRSKEMQVTRLQDRVSSLEAELEARTNLASSNYGVRSVSSFEPPSASLSEAIPGTPPPRVFARSASNGLGSPAGEIPRERNLKSRISSLNGRVRSPSESSDDLPRRVNSLQLRSEASQAERAIEASGDNFLNDESWKRAAEVTSQLKARIERMRAKTRGMGTS</sequence>
<evidence type="ECO:0000313" key="7">
    <source>
        <dbReference type="EMBL" id="SCU92976.1"/>
    </source>
</evidence>